<dbReference type="PaxDb" id="55529-EKX32993"/>
<reference evidence="2 4" key="1">
    <citation type="journal article" date="2012" name="Nature">
        <title>Algal genomes reveal evolutionary mosaicism and the fate of nucleomorphs.</title>
        <authorList>
            <consortium name="DOE Joint Genome Institute"/>
            <person name="Curtis B.A."/>
            <person name="Tanifuji G."/>
            <person name="Burki F."/>
            <person name="Gruber A."/>
            <person name="Irimia M."/>
            <person name="Maruyama S."/>
            <person name="Arias M.C."/>
            <person name="Ball S.G."/>
            <person name="Gile G.H."/>
            <person name="Hirakawa Y."/>
            <person name="Hopkins J.F."/>
            <person name="Kuo A."/>
            <person name="Rensing S.A."/>
            <person name="Schmutz J."/>
            <person name="Symeonidi A."/>
            <person name="Elias M."/>
            <person name="Eveleigh R.J."/>
            <person name="Herman E.K."/>
            <person name="Klute M.J."/>
            <person name="Nakayama T."/>
            <person name="Obornik M."/>
            <person name="Reyes-Prieto A."/>
            <person name="Armbrust E.V."/>
            <person name="Aves S.J."/>
            <person name="Beiko R.G."/>
            <person name="Coutinho P."/>
            <person name="Dacks J.B."/>
            <person name="Durnford D.G."/>
            <person name="Fast N.M."/>
            <person name="Green B.R."/>
            <person name="Grisdale C.J."/>
            <person name="Hempel F."/>
            <person name="Henrissat B."/>
            <person name="Hoppner M.P."/>
            <person name="Ishida K."/>
            <person name="Kim E."/>
            <person name="Koreny L."/>
            <person name="Kroth P.G."/>
            <person name="Liu Y."/>
            <person name="Malik S.B."/>
            <person name="Maier U.G."/>
            <person name="McRose D."/>
            <person name="Mock T."/>
            <person name="Neilson J.A."/>
            <person name="Onodera N.T."/>
            <person name="Poole A.M."/>
            <person name="Pritham E.J."/>
            <person name="Richards T.A."/>
            <person name="Rocap G."/>
            <person name="Roy S.W."/>
            <person name="Sarai C."/>
            <person name="Schaack S."/>
            <person name="Shirato S."/>
            <person name="Slamovits C.H."/>
            <person name="Spencer D.F."/>
            <person name="Suzuki S."/>
            <person name="Worden A.Z."/>
            <person name="Zauner S."/>
            <person name="Barry K."/>
            <person name="Bell C."/>
            <person name="Bharti A.K."/>
            <person name="Crow J.A."/>
            <person name="Grimwood J."/>
            <person name="Kramer R."/>
            <person name="Lindquist E."/>
            <person name="Lucas S."/>
            <person name="Salamov A."/>
            <person name="McFadden G.I."/>
            <person name="Lane C.E."/>
            <person name="Keeling P.J."/>
            <person name="Gray M.W."/>
            <person name="Grigoriev I.V."/>
            <person name="Archibald J.M."/>
        </authorList>
    </citation>
    <scope>NUCLEOTIDE SEQUENCE</scope>
    <source>
        <strain evidence="2 4">CCMP2712</strain>
    </source>
</reference>
<evidence type="ECO:0000256" key="1">
    <source>
        <dbReference type="SAM" id="MobiDB-lite"/>
    </source>
</evidence>
<feature type="compositionally biased region" description="Basic and acidic residues" evidence="1">
    <location>
        <begin position="214"/>
        <end position="228"/>
    </location>
</feature>
<dbReference type="KEGG" id="gtt:GUITHDRAFT_148237"/>
<sequence length="433" mass="48943">MKVERTLELWMSRDKTLSNQRYNGKAPDVVKTTAMVAASNQINDCDGFGFEMMEDDRNGLFSGNLSKQLSNPIEYSRFPEFTYQNLNSENIPLGEDWINQQVLANMQEKMGDEILSRVSSLDDKSKLVGFDGSELPQALKTDFLRSADFPEMWAIQSSNVADNFEMEENHMMTKSPTGITTFSLMAGGSNRSVLSAAALPRHGTTAKTKRAAPHKSERSRTLKEDDPCRPSTSLYPESLPTRDPFEIKAIATGLCQLFPSMYDRNVQLFDILAVKEAVTLPWPCNDPRGTITQISVQAKNPYPKHNGKKQYDSCTFMMKMMGDDEIKLRVWSNGRTQAYGCKSRDKLIEANTIAVDMIRVVDKMCKSSGMPTLWKVAKKNADELLQEDCVKIISAPLLGSWNMNFKNVGIKLNMDALFRFLQSHEFSDRYVRH</sequence>
<gene>
    <name evidence="2" type="ORF">GUITHDRAFT_148237</name>
</gene>
<dbReference type="AlphaFoldDB" id="L1I9T8"/>
<feature type="region of interest" description="Disordered" evidence="1">
    <location>
        <begin position="201"/>
        <end position="239"/>
    </location>
</feature>
<evidence type="ECO:0000313" key="3">
    <source>
        <dbReference type="EnsemblProtists" id="EKX32993"/>
    </source>
</evidence>
<organism evidence="2">
    <name type="scientific">Guillardia theta (strain CCMP2712)</name>
    <name type="common">Cryptophyte</name>
    <dbReference type="NCBI Taxonomy" id="905079"/>
    <lineage>
        <taxon>Eukaryota</taxon>
        <taxon>Cryptophyceae</taxon>
        <taxon>Pyrenomonadales</taxon>
        <taxon>Geminigeraceae</taxon>
        <taxon>Guillardia</taxon>
    </lineage>
</organism>
<accession>L1I9T8</accession>
<keyword evidence="4" id="KW-1185">Reference proteome</keyword>
<reference evidence="3" key="3">
    <citation type="submission" date="2015-06" db="UniProtKB">
        <authorList>
            <consortium name="EnsemblProtists"/>
        </authorList>
    </citation>
    <scope>IDENTIFICATION</scope>
</reference>
<dbReference type="HOGENOM" id="CLU_633793_0_0_1"/>
<dbReference type="RefSeq" id="XP_005819973.1">
    <property type="nucleotide sequence ID" value="XM_005819916.1"/>
</dbReference>
<dbReference type="EMBL" id="JH993161">
    <property type="protein sequence ID" value="EKX32993.1"/>
    <property type="molecule type" value="Genomic_DNA"/>
</dbReference>
<name>L1I9T8_GUITC</name>
<reference evidence="4" key="2">
    <citation type="submission" date="2012-11" db="EMBL/GenBank/DDBJ databases">
        <authorList>
            <person name="Kuo A."/>
            <person name="Curtis B.A."/>
            <person name="Tanifuji G."/>
            <person name="Burki F."/>
            <person name="Gruber A."/>
            <person name="Irimia M."/>
            <person name="Maruyama S."/>
            <person name="Arias M.C."/>
            <person name="Ball S.G."/>
            <person name="Gile G.H."/>
            <person name="Hirakawa Y."/>
            <person name="Hopkins J.F."/>
            <person name="Rensing S.A."/>
            <person name="Schmutz J."/>
            <person name="Symeonidi A."/>
            <person name="Elias M."/>
            <person name="Eveleigh R.J."/>
            <person name="Herman E.K."/>
            <person name="Klute M.J."/>
            <person name="Nakayama T."/>
            <person name="Obornik M."/>
            <person name="Reyes-Prieto A."/>
            <person name="Armbrust E.V."/>
            <person name="Aves S.J."/>
            <person name="Beiko R.G."/>
            <person name="Coutinho P."/>
            <person name="Dacks J.B."/>
            <person name="Durnford D.G."/>
            <person name="Fast N.M."/>
            <person name="Green B.R."/>
            <person name="Grisdale C."/>
            <person name="Hempe F."/>
            <person name="Henrissat B."/>
            <person name="Hoppner M.P."/>
            <person name="Ishida K.-I."/>
            <person name="Kim E."/>
            <person name="Koreny L."/>
            <person name="Kroth P.G."/>
            <person name="Liu Y."/>
            <person name="Malik S.-B."/>
            <person name="Maier U.G."/>
            <person name="McRose D."/>
            <person name="Mock T."/>
            <person name="Neilson J.A."/>
            <person name="Onodera N.T."/>
            <person name="Poole A.M."/>
            <person name="Pritham E.J."/>
            <person name="Richards T.A."/>
            <person name="Rocap G."/>
            <person name="Roy S.W."/>
            <person name="Sarai C."/>
            <person name="Schaack S."/>
            <person name="Shirato S."/>
            <person name="Slamovits C.H."/>
            <person name="Spencer D.F."/>
            <person name="Suzuki S."/>
            <person name="Worden A.Z."/>
            <person name="Zauner S."/>
            <person name="Barry K."/>
            <person name="Bell C."/>
            <person name="Bharti A.K."/>
            <person name="Crow J.A."/>
            <person name="Grimwood J."/>
            <person name="Kramer R."/>
            <person name="Lindquist E."/>
            <person name="Lucas S."/>
            <person name="Salamov A."/>
            <person name="McFadden G.I."/>
            <person name="Lane C.E."/>
            <person name="Keeling P.J."/>
            <person name="Gray M.W."/>
            <person name="Grigoriev I.V."/>
            <person name="Archibald J.M."/>
        </authorList>
    </citation>
    <scope>NUCLEOTIDE SEQUENCE</scope>
    <source>
        <strain evidence="4">CCMP2712</strain>
    </source>
</reference>
<evidence type="ECO:0000313" key="4">
    <source>
        <dbReference type="Proteomes" id="UP000011087"/>
    </source>
</evidence>
<evidence type="ECO:0000313" key="2">
    <source>
        <dbReference type="EMBL" id="EKX32993.1"/>
    </source>
</evidence>
<protein>
    <submittedName>
        <fullName evidence="2 3">Uncharacterized protein</fullName>
    </submittedName>
</protein>
<dbReference type="EnsemblProtists" id="EKX32993">
    <property type="protein sequence ID" value="EKX32993"/>
    <property type="gene ID" value="GUITHDRAFT_148237"/>
</dbReference>
<dbReference type="Proteomes" id="UP000011087">
    <property type="component" value="Unassembled WGS sequence"/>
</dbReference>
<dbReference type="GeneID" id="17289727"/>
<proteinExistence type="predicted"/>